<organism evidence="8">
    <name type="scientific">Magallana gigas</name>
    <name type="common">Pacific oyster</name>
    <name type="synonym">Crassostrea gigas</name>
    <dbReference type="NCBI Taxonomy" id="29159"/>
    <lineage>
        <taxon>Eukaryota</taxon>
        <taxon>Metazoa</taxon>
        <taxon>Spiralia</taxon>
        <taxon>Lophotrochozoa</taxon>
        <taxon>Mollusca</taxon>
        <taxon>Bivalvia</taxon>
        <taxon>Autobranchia</taxon>
        <taxon>Pteriomorphia</taxon>
        <taxon>Ostreida</taxon>
        <taxon>Ostreoidea</taxon>
        <taxon>Ostreidae</taxon>
        <taxon>Magallana</taxon>
    </lineage>
</organism>
<reference evidence="8" key="1">
    <citation type="journal article" date="2012" name="Nature">
        <title>The oyster genome reveals stress adaptation and complexity of shell formation.</title>
        <authorList>
            <person name="Zhang G."/>
            <person name="Fang X."/>
            <person name="Guo X."/>
            <person name="Li L."/>
            <person name="Luo R."/>
            <person name="Xu F."/>
            <person name="Yang P."/>
            <person name="Zhang L."/>
            <person name="Wang X."/>
            <person name="Qi H."/>
            <person name="Xiong Z."/>
            <person name="Que H."/>
            <person name="Xie Y."/>
            <person name="Holland P.W."/>
            <person name="Paps J."/>
            <person name="Zhu Y."/>
            <person name="Wu F."/>
            <person name="Chen Y."/>
            <person name="Wang J."/>
            <person name="Peng C."/>
            <person name="Meng J."/>
            <person name="Yang L."/>
            <person name="Liu J."/>
            <person name="Wen B."/>
            <person name="Zhang N."/>
            <person name="Huang Z."/>
            <person name="Zhu Q."/>
            <person name="Feng Y."/>
            <person name="Mount A."/>
            <person name="Hedgecock D."/>
            <person name="Xu Z."/>
            <person name="Liu Y."/>
            <person name="Domazet-Loso T."/>
            <person name="Du Y."/>
            <person name="Sun X."/>
            <person name="Zhang S."/>
            <person name="Liu B."/>
            <person name="Cheng P."/>
            <person name="Jiang X."/>
            <person name="Li J."/>
            <person name="Fan D."/>
            <person name="Wang W."/>
            <person name="Fu W."/>
            <person name="Wang T."/>
            <person name="Wang B."/>
            <person name="Zhang J."/>
            <person name="Peng Z."/>
            <person name="Li Y."/>
            <person name="Li N."/>
            <person name="Wang J."/>
            <person name="Chen M."/>
            <person name="He Y."/>
            <person name="Tan F."/>
            <person name="Song X."/>
            <person name="Zheng Q."/>
            <person name="Huang R."/>
            <person name="Yang H."/>
            <person name="Du X."/>
            <person name="Chen L."/>
            <person name="Yang M."/>
            <person name="Gaffney P.M."/>
            <person name="Wang S."/>
            <person name="Luo L."/>
            <person name="She Z."/>
            <person name="Ming Y."/>
            <person name="Huang W."/>
            <person name="Zhang S."/>
            <person name="Huang B."/>
            <person name="Zhang Y."/>
            <person name="Qu T."/>
            <person name="Ni P."/>
            <person name="Miao G."/>
            <person name="Wang J."/>
            <person name="Wang Q."/>
            <person name="Steinberg C.E."/>
            <person name="Wang H."/>
            <person name="Li N."/>
            <person name="Qian L."/>
            <person name="Zhang G."/>
            <person name="Li Y."/>
            <person name="Yang H."/>
            <person name="Liu X."/>
            <person name="Wang J."/>
            <person name="Yin Y."/>
            <person name="Wang J."/>
        </authorList>
    </citation>
    <scope>NUCLEOTIDE SEQUENCE [LARGE SCALE GENOMIC DNA]</scope>
    <source>
        <strain evidence="8">05x7-T-G4-1.051#20</strain>
    </source>
</reference>
<dbReference type="PANTHER" id="PTHR10127:SF780">
    <property type="entry name" value="METALLOENDOPEPTIDASE"/>
    <property type="match status" value="1"/>
</dbReference>
<proteinExistence type="predicted"/>
<dbReference type="InterPro" id="IPR006026">
    <property type="entry name" value="Peptidase_Metallo"/>
</dbReference>
<dbReference type="Gene3D" id="3.40.390.10">
    <property type="entry name" value="Collagenase (Catalytic Domain)"/>
    <property type="match status" value="1"/>
</dbReference>
<dbReference type="Pfam" id="PF01400">
    <property type="entry name" value="Astacin"/>
    <property type="match status" value="1"/>
</dbReference>
<dbReference type="GO" id="GO:0008270">
    <property type="term" value="F:zinc ion binding"/>
    <property type="evidence" value="ECO:0007669"/>
    <property type="project" value="InterPro"/>
</dbReference>
<dbReference type="SMART" id="SM00235">
    <property type="entry name" value="ZnMc"/>
    <property type="match status" value="1"/>
</dbReference>
<evidence type="ECO:0000256" key="3">
    <source>
        <dbReference type="ARBA" id="ARBA00022801"/>
    </source>
</evidence>
<dbReference type="InterPro" id="IPR000742">
    <property type="entry name" value="EGF"/>
</dbReference>
<dbReference type="PROSITE" id="PS00022">
    <property type="entry name" value="EGF_1"/>
    <property type="match status" value="1"/>
</dbReference>
<feature type="signal peptide" evidence="7">
    <location>
        <begin position="1"/>
        <end position="20"/>
    </location>
</feature>
<evidence type="ECO:0000313" key="8">
    <source>
        <dbReference type="EMBL" id="EKC31184.1"/>
    </source>
</evidence>
<evidence type="ECO:0000256" key="5">
    <source>
        <dbReference type="ARBA" id="ARBA00023049"/>
    </source>
</evidence>
<keyword evidence="3" id="KW-0378">Hydrolase</keyword>
<feature type="compositionally biased region" description="Basic and acidic residues" evidence="6">
    <location>
        <begin position="67"/>
        <end position="90"/>
    </location>
</feature>
<gene>
    <name evidence="8" type="ORF">CGI_10020760</name>
</gene>
<protein>
    <submittedName>
        <fullName evidence="8">Zinc metalloproteinase nas-15</fullName>
    </submittedName>
</protein>
<evidence type="ECO:0000256" key="1">
    <source>
        <dbReference type="ARBA" id="ARBA00022670"/>
    </source>
</evidence>
<evidence type="ECO:0000256" key="6">
    <source>
        <dbReference type="SAM" id="MobiDB-lite"/>
    </source>
</evidence>
<dbReference type="PANTHER" id="PTHR10127">
    <property type="entry name" value="DISCOIDIN, CUB, EGF, LAMININ , AND ZINC METALLOPROTEASE DOMAIN CONTAINING"/>
    <property type="match status" value="1"/>
</dbReference>
<keyword evidence="2" id="KW-0479">Metal-binding</keyword>
<evidence type="ECO:0000256" key="4">
    <source>
        <dbReference type="ARBA" id="ARBA00022833"/>
    </source>
</evidence>
<feature type="region of interest" description="Disordered" evidence="6">
    <location>
        <begin position="53"/>
        <end position="93"/>
    </location>
</feature>
<feature type="chain" id="PRO_5043791918" evidence="7">
    <location>
        <begin position="21"/>
        <end position="335"/>
    </location>
</feature>
<name>K1QJ16_MAGGI</name>
<keyword evidence="5" id="KW-0482">Metalloprotease</keyword>
<sequence length="335" mass="36928">MKGLLRLAVLLALGVFFAMAKPSPPPPPPPTEDLQLRSFLRALENYISKKSVNTDGRLRSNGGQDNSLERPKNLHLNKEQEKDDSKDKHPLPPVVGIKKAIETRNFGISRSVLWPGGVIPYELSADTFGSRYSKALALVESTAANISRTTCVKWRPKTSADQYFVKITGNQNGCYSYVGNIKRDNGQDLNLGEGCLDAFTSNGKATMTIPDQNLEFLISESKYDLSFYDMAEVNKEYGCPSASCTVSCQNGGFRMQALDQSTCHCHCPSGLKGATCEELDTDADIVEQMSRAASSSNRQYQKFVQKQIMSGICWHNDEFRATTFAHSTLGMATSH</sequence>
<keyword evidence="7" id="KW-0732">Signal</keyword>
<dbReference type="InterPro" id="IPR001506">
    <property type="entry name" value="Peptidase_M12A"/>
</dbReference>
<accession>K1QJ16</accession>
<dbReference type="HOGENOM" id="CLU_829621_0_0_1"/>
<dbReference type="AlphaFoldDB" id="K1QJ16"/>
<dbReference type="GO" id="GO:0004222">
    <property type="term" value="F:metalloendopeptidase activity"/>
    <property type="evidence" value="ECO:0007669"/>
    <property type="project" value="InterPro"/>
</dbReference>
<dbReference type="InterPro" id="IPR024079">
    <property type="entry name" value="MetalloPept_cat_dom_sf"/>
</dbReference>
<dbReference type="EMBL" id="JH817310">
    <property type="protein sequence ID" value="EKC31184.1"/>
    <property type="molecule type" value="Genomic_DNA"/>
</dbReference>
<evidence type="ECO:0000256" key="7">
    <source>
        <dbReference type="SAM" id="SignalP"/>
    </source>
</evidence>
<dbReference type="SUPFAM" id="SSF55486">
    <property type="entry name" value="Metalloproteases ('zincins'), catalytic domain"/>
    <property type="match status" value="1"/>
</dbReference>
<evidence type="ECO:0000256" key="2">
    <source>
        <dbReference type="ARBA" id="ARBA00022723"/>
    </source>
</evidence>
<keyword evidence="4" id="KW-0862">Zinc</keyword>
<dbReference type="GO" id="GO:0006508">
    <property type="term" value="P:proteolysis"/>
    <property type="evidence" value="ECO:0007669"/>
    <property type="project" value="UniProtKB-KW"/>
</dbReference>
<dbReference type="InParanoid" id="K1QJ16"/>
<keyword evidence="1" id="KW-0645">Protease</keyword>